<dbReference type="SMART" id="SM00369">
    <property type="entry name" value="LRR_TYP"/>
    <property type="match status" value="10"/>
</dbReference>
<gene>
    <name evidence="5" type="ORF">M0812_29062</name>
</gene>
<keyword evidence="1" id="KW-0433">Leucine-rich repeat</keyword>
<dbReference type="Pfam" id="PF12937">
    <property type="entry name" value="F-box-like"/>
    <property type="match status" value="1"/>
</dbReference>
<protein>
    <submittedName>
        <fullName evidence="5">Leucine rich repeat containing protein</fullName>
    </submittedName>
</protein>
<dbReference type="InterPro" id="IPR036047">
    <property type="entry name" value="F-box-like_dom_sf"/>
</dbReference>
<evidence type="ECO:0000313" key="5">
    <source>
        <dbReference type="EMBL" id="KAJ3424344.1"/>
    </source>
</evidence>
<dbReference type="SUPFAM" id="SSF81383">
    <property type="entry name" value="F-box domain"/>
    <property type="match status" value="1"/>
</dbReference>
<evidence type="ECO:0000256" key="1">
    <source>
        <dbReference type="ARBA" id="ARBA00022614"/>
    </source>
</evidence>
<feature type="domain" description="F-box" evidence="3">
    <location>
        <begin position="129"/>
        <end position="176"/>
    </location>
</feature>
<dbReference type="GO" id="GO:0005737">
    <property type="term" value="C:cytoplasm"/>
    <property type="evidence" value="ECO:0007669"/>
    <property type="project" value="TreeGrafter"/>
</dbReference>
<evidence type="ECO:0000259" key="3">
    <source>
        <dbReference type="PROSITE" id="PS50181"/>
    </source>
</evidence>
<dbReference type="SUPFAM" id="SSF52047">
    <property type="entry name" value="RNI-like"/>
    <property type="match status" value="1"/>
</dbReference>
<dbReference type="SMART" id="SM00256">
    <property type="entry name" value="FBOX"/>
    <property type="match status" value="1"/>
</dbReference>
<dbReference type="Pfam" id="PF23598">
    <property type="entry name" value="LRR_14"/>
    <property type="match status" value="1"/>
</dbReference>
<dbReference type="InterPro" id="IPR001611">
    <property type="entry name" value="Leu-rich_rpt"/>
</dbReference>
<feature type="domain" description="RWD" evidence="4">
    <location>
        <begin position="7"/>
        <end position="122"/>
    </location>
</feature>
<dbReference type="SUPFAM" id="SSF54495">
    <property type="entry name" value="UBC-like"/>
    <property type="match status" value="1"/>
</dbReference>
<dbReference type="InterPro" id="IPR016135">
    <property type="entry name" value="UBQ-conjugating_enzyme/RWD"/>
</dbReference>
<comment type="caution">
    <text evidence="5">The sequence shown here is derived from an EMBL/GenBank/DDBJ whole genome shotgun (WGS) entry which is preliminary data.</text>
</comment>
<dbReference type="Proteomes" id="UP001146793">
    <property type="component" value="Unassembled WGS sequence"/>
</dbReference>
<dbReference type="SMART" id="SM00364">
    <property type="entry name" value="LRR_BAC"/>
    <property type="match status" value="6"/>
</dbReference>
<dbReference type="InterPro" id="IPR003591">
    <property type="entry name" value="Leu-rich_rpt_typical-subtyp"/>
</dbReference>
<organism evidence="5 6">
    <name type="scientific">Anaeramoeba flamelloides</name>
    <dbReference type="NCBI Taxonomy" id="1746091"/>
    <lineage>
        <taxon>Eukaryota</taxon>
        <taxon>Metamonada</taxon>
        <taxon>Anaeramoebidae</taxon>
        <taxon>Anaeramoeba</taxon>
    </lineage>
</organism>
<dbReference type="Gene3D" id="1.20.1280.50">
    <property type="match status" value="1"/>
</dbReference>
<evidence type="ECO:0000256" key="2">
    <source>
        <dbReference type="ARBA" id="ARBA00022737"/>
    </source>
</evidence>
<reference evidence="5" key="1">
    <citation type="submission" date="2022-08" db="EMBL/GenBank/DDBJ databases">
        <title>Novel sulphate-reducing endosymbionts in the free-living metamonad Anaeramoeba.</title>
        <authorList>
            <person name="Jerlstrom-Hultqvist J."/>
            <person name="Cepicka I."/>
            <person name="Gallot-Lavallee L."/>
            <person name="Salas-Leiva D."/>
            <person name="Curtis B.A."/>
            <person name="Zahonova K."/>
            <person name="Pipaliya S."/>
            <person name="Dacks J."/>
            <person name="Roger A.J."/>
        </authorList>
    </citation>
    <scope>NUCLEOTIDE SEQUENCE</scope>
    <source>
        <strain evidence="5">Busselton2</strain>
    </source>
</reference>
<proteinExistence type="predicted"/>
<dbReference type="PANTHER" id="PTHR48051:SF1">
    <property type="entry name" value="RAS SUPPRESSOR PROTEIN 1"/>
    <property type="match status" value="1"/>
</dbReference>
<dbReference type="InterPro" id="IPR001810">
    <property type="entry name" value="F-box_dom"/>
</dbReference>
<dbReference type="EMBL" id="JANTQA010000072">
    <property type="protein sequence ID" value="KAJ3424344.1"/>
    <property type="molecule type" value="Genomic_DNA"/>
</dbReference>
<dbReference type="Pfam" id="PF00560">
    <property type="entry name" value="LRR_1"/>
    <property type="match status" value="1"/>
</dbReference>
<dbReference type="AlphaFoldDB" id="A0AAV7YA23"/>
<dbReference type="Gene3D" id="3.80.10.10">
    <property type="entry name" value="Ribonuclease Inhibitor"/>
    <property type="match status" value="2"/>
</dbReference>
<dbReference type="PANTHER" id="PTHR48051">
    <property type="match status" value="1"/>
</dbReference>
<dbReference type="PROSITE" id="PS50908">
    <property type="entry name" value="RWD"/>
    <property type="match status" value="1"/>
</dbReference>
<name>A0AAV7YA23_9EUKA</name>
<dbReference type="SMART" id="SM00365">
    <property type="entry name" value="LRR_SD22"/>
    <property type="match status" value="6"/>
</dbReference>
<evidence type="ECO:0000313" key="6">
    <source>
        <dbReference type="Proteomes" id="UP001146793"/>
    </source>
</evidence>
<dbReference type="InterPro" id="IPR032675">
    <property type="entry name" value="LRR_dom_sf"/>
</dbReference>
<accession>A0AAV7YA23</accession>
<dbReference type="Pfam" id="PF05773">
    <property type="entry name" value="RWD"/>
    <property type="match status" value="1"/>
</dbReference>
<keyword evidence="2" id="KW-0677">Repeat</keyword>
<dbReference type="Gene3D" id="3.10.110.10">
    <property type="entry name" value="Ubiquitin Conjugating Enzyme"/>
    <property type="match status" value="1"/>
</dbReference>
<evidence type="ECO:0000259" key="4">
    <source>
        <dbReference type="PROSITE" id="PS50908"/>
    </source>
</evidence>
<dbReference type="PROSITE" id="PS50181">
    <property type="entry name" value="FBOX"/>
    <property type="match status" value="1"/>
</dbReference>
<dbReference type="InterPro" id="IPR050216">
    <property type="entry name" value="LRR_domain-containing"/>
</dbReference>
<dbReference type="InterPro" id="IPR006575">
    <property type="entry name" value="RWD_dom"/>
</dbReference>
<dbReference type="InterPro" id="IPR055414">
    <property type="entry name" value="LRR_R13L4/SHOC2-like"/>
</dbReference>
<dbReference type="SUPFAM" id="SSF52058">
    <property type="entry name" value="L domain-like"/>
    <property type="match status" value="1"/>
</dbReference>
<sequence length="808" mass="93839">MEIVALEEAEVIDSIYHENLEIKYHKNPLNKKSPIVTLNLHISSDNDDQNKVKILLKMVLNSLYPEDSAMITVENASPKSIKIPQEELSYLQETVDYELEETKGEQNLFNIIMVVQDFVNNLDDFLVIDQTIGILPNELLINIFSHVPITRYQLLSKVNKQWNEIIRTEKKLWDQIWITNSEENLNFLEDFYQTSLCLPKAKTLSITQDEKHFEYETKLNSQVTNFLAILDLLHLKKFDFKGIQCLVIEPFRELSNLIHSKQEQSLLTSLLRLLRSLRNNLQIFHFNGSFILAPKKILQLLKSKTLKGITSLNLTNNSLLHHSLDLLSSFKQLVTLQLTNCNLVAIPPNLHLLKKLKSLTISNNIIKSISSSIFNSKSLQILVLNNNKIHEIDIINEIKENKSLKVLNLKNNKLSSLSRDIGNLKSLRFLDLSFNSLVSLPESFYNLNKLRHLNLDNNKIQEFNLNKTLLNFTKLSNLNLQFNRISSFQFDEKYLNNHPLSTFLFNNNQLSHFDGNLLVKTKILARNNISFAFNNLADLQILDSKEKLNKTFKITQIDNIKLNNNRFEQFPSFLFALYNIKSLDLSNNLFTCLPRNKIKRKMINNNNNNNYNNTFSNNNFQYKTEDGHVEMVNKNKKMTTKSIKSKQPIKSQKAQNLTFIQENERKILDISNLSDSFLHSINIFQHLSSSLTSLNLSGNRIFSFPTELYELKKLSDLNLSHNYIKELSMSFFNFFKNSLVSFDISYNQFNKIPFSNGELVFKSKKYLEILPNAFVLLLKLKKLYFHNNKIPNHEYRSLPLSISGVDVL</sequence>
<dbReference type="PROSITE" id="PS51450">
    <property type="entry name" value="LRR"/>
    <property type="match status" value="7"/>
</dbReference>